<dbReference type="Proteomes" id="UP000234275">
    <property type="component" value="Unassembled WGS sequence"/>
</dbReference>
<dbReference type="OrthoDB" id="10408000at2759"/>
<dbReference type="EMBL" id="MSFO01000010">
    <property type="protein sequence ID" value="PLB43983.1"/>
    <property type="molecule type" value="Genomic_DNA"/>
</dbReference>
<gene>
    <name evidence="2" type="ORF">P170DRAFT_441419</name>
</gene>
<comment type="caution">
    <text evidence="2">The sequence shown here is derived from an EMBL/GenBank/DDBJ whole genome shotgun (WGS) entry which is preliminary data.</text>
</comment>
<dbReference type="Pfam" id="PF25545">
    <property type="entry name" value="DUF7924"/>
    <property type="match status" value="1"/>
</dbReference>
<dbReference type="AlphaFoldDB" id="A0A2I2FTL6"/>
<dbReference type="GeneID" id="36558004"/>
<organism evidence="2 3">
    <name type="scientific">Aspergillus steynii IBT 23096</name>
    <dbReference type="NCBI Taxonomy" id="1392250"/>
    <lineage>
        <taxon>Eukaryota</taxon>
        <taxon>Fungi</taxon>
        <taxon>Dikarya</taxon>
        <taxon>Ascomycota</taxon>
        <taxon>Pezizomycotina</taxon>
        <taxon>Eurotiomycetes</taxon>
        <taxon>Eurotiomycetidae</taxon>
        <taxon>Eurotiales</taxon>
        <taxon>Aspergillaceae</taxon>
        <taxon>Aspergillus</taxon>
        <taxon>Aspergillus subgen. Circumdati</taxon>
    </lineage>
</organism>
<dbReference type="VEuPathDB" id="FungiDB:P170DRAFT_441419"/>
<evidence type="ECO:0000259" key="1">
    <source>
        <dbReference type="Pfam" id="PF25545"/>
    </source>
</evidence>
<keyword evidence="3" id="KW-1185">Reference proteome</keyword>
<name>A0A2I2FTL6_9EURO</name>
<protein>
    <recommendedName>
        <fullName evidence="1">DUF7924 domain-containing protein</fullName>
    </recommendedName>
</protein>
<accession>A0A2I2FTL6</accession>
<proteinExistence type="predicted"/>
<reference evidence="2 3" key="1">
    <citation type="submission" date="2016-12" db="EMBL/GenBank/DDBJ databases">
        <title>The genomes of Aspergillus section Nigri reveals drivers in fungal speciation.</title>
        <authorList>
            <consortium name="DOE Joint Genome Institute"/>
            <person name="Vesth T.C."/>
            <person name="Nybo J."/>
            <person name="Theobald S."/>
            <person name="Brandl J."/>
            <person name="Frisvad J.C."/>
            <person name="Nielsen K.F."/>
            <person name="Lyhne E.K."/>
            <person name="Kogle M.E."/>
            <person name="Kuo A."/>
            <person name="Riley R."/>
            <person name="Clum A."/>
            <person name="Nolan M."/>
            <person name="Lipzen A."/>
            <person name="Salamov A."/>
            <person name="Henrissat B."/>
            <person name="Wiebenga A."/>
            <person name="De Vries R.P."/>
            <person name="Grigoriev I.V."/>
            <person name="Mortensen U.H."/>
            <person name="Andersen M.R."/>
            <person name="Baker S.E."/>
        </authorList>
    </citation>
    <scope>NUCLEOTIDE SEQUENCE [LARGE SCALE GENOMIC DNA]</scope>
    <source>
        <strain evidence="2 3">IBT 23096</strain>
    </source>
</reference>
<dbReference type="InterPro" id="IPR057684">
    <property type="entry name" value="DUF7924"/>
</dbReference>
<sequence>MVQILPVRSLTSSAKDVLSSSNPSMTSVAENSEPGICHYHIYNGPSPELINILSSKNTPTPVDYHRELLIRGIIEHDKDDETQPGDWKKLQAHLNAEEDPKDVDAFYIRGARRVLNLAHVKDLDVVLASLLSSVGALYDRDGSVKVCLREKWRTIPLPWRGSWASDLPTPCPDLTFGHGRGMDLIPGRLPRLVSPFFTPVEEEPHLMLPCVTVQVKGNDDEHIKRTNQHAAAIMLRNMAELSLTTKPSRLIREMLGLENRVSVLTVSVLKSSLVLTCHWLMRHPVMGHLEYHSRDMKSWDLDDTKQKEEALNRIFKAIQWVLNRNRPWVIEKVQLIMADGGL</sequence>
<evidence type="ECO:0000313" key="2">
    <source>
        <dbReference type="EMBL" id="PLB43983.1"/>
    </source>
</evidence>
<evidence type="ECO:0000313" key="3">
    <source>
        <dbReference type="Proteomes" id="UP000234275"/>
    </source>
</evidence>
<dbReference type="RefSeq" id="XP_024699285.1">
    <property type="nucleotide sequence ID" value="XM_024850305.1"/>
</dbReference>
<feature type="domain" description="DUF7924" evidence="1">
    <location>
        <begin position="153"/>
        <end position="318"/>
    </location>
</feature>